<protein>
    <recommendedName>
        <fullName evidence="4 16">Succinate dehydrogenase hydrophobic membrane anchor subunit</fullName>
    </recommendedName>
</protein>
<dbReference type="GO" id="GO:0020037">
    <property type="term" value="F:heme binding"/>
    <property type="evidence" value="ECO:0007669"/>
    <property type="project" value="InterPro"/>
</dbReference>
<dbReference type="RefSeq" id="WP_036764162.1">
    <property type="nucleotide sequence ID" value="NZ_AP026780.1"/>
</dbReference>
<dbReference type="GO" id="GO:0005886">
    <property type="term" value="C:plasma membrane"/>
    <property type="evidence" value="ECO:0007669"/>
    <property type="project" value="UniProtKB-SubCell"/>
</dbReference>
<evidence type="ECO:0000256" key="16">
    <source>
        <dbReference type="PIRNR" id="PIRNR000169"/>
    </source>
</evidence>
<keyword evidence="11 18" id="KW-0479">Metal-binding</keyword>
<comment type="caution">
    <text evidence="20">The sequence shown here is derived from an EMBL/GenBank/DDBJ whole genome shotgun (WGS) entry which is preliminary data.</text>
</comment>
<dbReference type="Proteomes" id="UP000533429">
    <property type="component" value="Unassembled WGS sequence"/>
</dbReference>
<comment type="cofactor">
    <cofactor evidence="18">
        <name>heme</name>
        <dbReference type="ChEBI" id="CHEBI:30413"/>
    </cofactor>
    <text evidence="18">The heme is bound between the two transmembrane subunits.</text>
</comment>
<evidence type="ECO:0000313" key="20">
    <source>
        <dbReference type="EMBL" id="NVO98612.1"/>
    </source>
</evidence>
<feature type="binding site" description="axial binding residue" evidence="18">
    <location>
        <position position="71"/>
    </location>
    <ligand>
        <name>heme</name>
        <dbReference type="ChEBI" id="CHEBI:30413"/>
        <note>ligand shared with second transmembrane subunit</note>
    </ligand>
    <ligandPart>
        <name>Fe</name>
        <dbReference type="ChEBI" id="CHEBI:18248"/>
    </ligandPart>
</feature>
<dbReference type="InterPro" id="IPR014312">
    <property type="entry name" value="Succ_DH_anchor"/>
</dbReference>
<keyword evidence="14 18" id="KW-0408">Iron</keyword>
<keyword evidence="8 16" id="KW-0816">Tricarboxylic acid cycle</keyword>
<sequence>MVSKVSSFGRNGVHDFILVRATALILTLYTLYLVGFLLFGPPITYAVWLEFWGALSTKVFTMLALFAILIHGWIGIWQVLTDYIKPAGLRAGLQFFVIALLLVYLFSGFFIVWGV</sequence>
<evidence type="ECO:0000256" key="5">
    <source>
        <dbReference type="ARBA" id="ARBA00022448"/>
    </source>
</evidence>
<dbReference type="NCBIfam" id="TIGR02968">
    <property type="entry name" value="succ_dehyd_anc"/>
    <property type="match status" value="1"/>
</dbReference>
<evidence type="ECO:0000256" key="18">
    <source>
        <dbReference type="PIRSR" id="PIRSR000169-2"/>
    </source>
</evidence>
<organism evidence="20 21">
    <name type="scientific">Photobacterium damselae subsp. damselae</name>
    <name type="common">Listonella damsela</name>
    <dbReference type="NCBI Taxonomy" id="85581"/>
    <lineage>
        <taxon>Bacteria</taxon>
        <taxon>Pseudomonadati</taxon>
        <taxon>Pseudomonadota</taxon>
        <taxon>Gammaproteobacteria</taxon>
        <taxon>Vibrionales</taxon>
        <taxon>Vibrionaceae</taxon>
        <taxon>Photobacterium</taxon>
    </lineage>
</organism>
<keyword evidence="9 18" id="KW-0349">Heme</keyword>
<evidence type="ECO:0000313" key="21">
    <source>
        <dbReference type="Proteomes" id="UP000533429"/>
    </source>
</evidence>
<comment type="pathway">
    <text evidence="3 16">Carbohydrate metabolism; tricarboxylic acid cycle.</text>
</comment>
<evidence type="ECO:0000256" key="2">
    <source>
        <dbReference type="ARBA" id="ARBA00004429"/>
    </source>
</evidence>
<accession>A0A1C3DYT1</accession>
<name>A0A1C3DYT1_PHODD</name>
<dbReference type="CDD" id="cd03494">
    <property type="entry name" value="SQR_TypeC_SdhD"/>
    <property type="match status" value="1"/>
</dbReference>
<dbReference type="PANTHER" id="PTHR38689">
    <property type="entry name" value="SUCCINATE DEHYDROGENASE HYDROPHOBIC MEMBRANE ANCHOR SUBUNIT"/>
    <property type="match status" value="1"/>
</dbReference>
<evidence type="ECO:0000256" key="1">
    <source>
        <dbReference type="ARBA" id="ARBA00004050"/>
    </source>
</evidence>
<reference evidence="20 21" key="1">
    <citation type="submission" date="2020-06" db="EMBL/GenBank/DDBJ databases">
        <title>Photobacterium damselae subsp. damselae comparative genomics.</title>
        <authorList>
            <person name="Osorio C.R."/>
        </authorList>
    </citation>
    <scope>NUCLEOTIDE SEQUENCE [LARGE SCALE GENOMIC DNA]</scope>
    <source>
        <strain evidence="20 21">TW250/03</strain>
    </source>
</reference>
<dbReference type="GO" id="GO:0006099">
    <property type="term" value="P:tricarboxylic acid cycle"/>
    <property type="evidence" value="ECO:0007669"/>
    <property type="project" value="UniProtKB-UniRule"/>
</dbReference>
<evidence type="ECO:0000256" key="13">
    <source>
        <dbReference type="ARBA" id="ARBA00022989"/>
    </source>
</evidence>
<dbReference type="PIRSF" id="PIRSF000169">
    <property type="entry name" value="SDH_D"/>
    <property type="match status" value="1"/>
</dbReference>
<evidence type="ECO:0000256" key="9">
    <source>
        <dbReference type="ARBA" id="ARBA00022617"/>
    </source>
</evidence>
<dbReference type="InterPro" id="IPR034804">
    <property type="entry name" value="SQR/QFR_C/D"/>
</dbReference>
<evidence type="ECO:0000256" key="15">
    <source>
        <dbReference type="ARBA" id="ARBA00023136"/>
    </source>
</evidence>
<evidence type="ECO:0000256" key="10">
    <source>
        <dbReference type="ARBA" id="ARBA00022692"/>
    </source>
</evidence>
<dbReference type="EMBL" id="JABXOR010000009">
    <property type="protein sequence ID" value="NVO98612.1"/>
    <property type="molecule type" value="Genomic_DNA"/>
</dbReference>
<evidence type="ECO:0000256" key="4">
    <source>
        <dbReference type="ARBA" id="ARBA00019425"/>
    </source>
</evidence>
<feature type="transmembrane region" description="Helical" evidence="19">
    <location>
        <begin position="92"/>
        <end position="113"/>
    </location>
</feature>
<evidence type="ECO:0000256" key="14">
    <source>
        <dbReference type="ARBA" id="ARBA00023004"/>
    </source>
</evidence>
<keyword evidence="15 16" id="KW-0472">Membrane</keyword>
<evidence type="ECO:0000256" key="11">
    <source>
        <dbReference type="ARBA" id="ARBA00022723"/>
    </source>
</evidence>
<dbReference type="PANTHER" id="PTHR38689:SF1">
    <property type="entry name" value="SUCCINATE DEHYDROGENASE HYDROPHOBIC MEMBRANE ANCHOR SUBUNIT"/>
    <property type="match status" value="1"/>
</dbReference>
<feature type="transmembrane region" description="Helical" evidence="19">
    <location>
        <begin position="59"/>
        <end position="80"/>
    </location>
</feature>
<gene>
    <name evidence="20" type="primary">sdhD</name>
    <name evidence="20" type="ORF">HWA77_00145</name>
</gene>
<keyword evidence="13 19" id="KW-1133">Transmembrane helix</keyword>
<evidence type="ECO:0000256" key="19">
    <source>
        <dbReference type="SAM" id="Phobius"/>
    </source>
</evidence>
<evidence type="ECO:0000256" key="8">
    <source>
        <dbReference type="ARBA" id="ARBA00022532"/>
    </source>
</evidence>
<evidence type="ECO:0000256" key="17">
    <source>
        <dbReference type="PIRSR" id="PIRSR000169-1"/>
    </source>
</evidence>
<keyword evidence="12 16" id="KW-0249">Electron transport</keyword>
<feature type="transmembrane region" description="Helical" evidence="19">
    <location>
        <begin position="21"/>
        <end position="39"/>
    </location>
</feature>
<evidence type="ECO:0000256" key="6">
    <source>
        <dbReference type="ARBA" id="ARBA00022475"/>
    </source>
</evidence>
<proteinExistence type="predicted"/>
<comment type="function">
    <text evidence="1 16">Membrane-anchoring subunit of succinate dehydrogenase (SDH).</text>
</comment>
<evidence type="ECO:0000256" key="7">
    <source>
        <dbReference type="ARBA" id="ARBA00022519"/>
    </source>
</evidence>
<dbReference type="UniPathway" id="UPA00223"/>
<dbReference type="SUPFAM" id="SSF81343">
    <property type="entry name" value="Fumarate reductase respiratory complex transmembrane subunits"/>
    <property type="match status" value="1"/>
</dbReference>
<keyword evidence="5 16" id="KW-0813">Transport</keyword>
<keyword evidence="6 16" id="KW-1003">Cell membrane</keyword>
<evidence type="ECO:0000256" key="12">
    <source>
        <dbReference type="ARBA" id="ARBA00022982"/>
    </source>
</evidence>
<dbReference type="Pfam" id="PF01127">
    <property type="entry name" value="Sdh_cyt"/>
    <property type="match status" value="1"/>
</dbReference>
<dbReference type="GO" id="GO:0017004">
    <property type="term" value="P:cytochrome complex assembly"/>
    <property type="evidence" value="ECO:0007669"/>
    <property type="project" value="TreeGrafter"/>
</dbReference>
<dbReference type="KEGG" id="pds:CAY62_04135"/>
<keyword evidence="10 19" id="KW-0812">Transmembrane</keyword>
<feature type="binding site" evidence="17">
    <location>
        <position position="83"/>
    </location>
    <ligand>
        <name>a ubiquinone</name>
        <dbReference type="ChEBI" id="CHEBI:16389"/>
    </ligand>
</feature>
<dbReference type="GO" id="GO:0046872">
    <property type="term" value="F:metal ion binding"/>
    <property type="evidence" value="ECO:0007669"/>
    <property type="project" value="UniProtKB-KW"/>
</dbReference>
<dbReference type="AlphaFoldDB" id="A0A1C3DYT1"/>
<dbReference type="Gene3D" id="1.20.1300.10">
    <property type="entry name" value="Fumarate reductase/succinate dehydrogenase, transmembrane subunit"/>
    <property type="match status" value="1"/>
</dbReference>
<evidence type="ECO:0000256" key="3">
    <source>
        <dbReference type="ARBA" id="ARBA00005163"/>
    </source>
</evidence>
<comment type="subcellular location">
    <subcellularLocation>
        <location evidence="2 16">Cell inner membrane</location>
        <topology evidence="2 16">Multi-pass membrane protein</topology>
    </subcellularLocation>
</comment>
<dbReference type="InterPro" id="IPR000701">
    <property type="entry name" value="SuccDH_FuR_B_TM-su"/>
</dbReference>
<keyword evidence="7 16" id="KW-0997">Cell inner membrane</keyword>
<dbReference type="GO" id="GO:0009055">
    <property type="term" value="F:electron transfer activity"/>
    <property type="evidence" value="ECO:0007669"/>
    <property type="project" value="TreeGrafter"/>
</dbReference>